<dbReference type="OrthoDB" id="9806253at2"/>
<reference evidence="1 2" key="1">
    <citation type="submission" date="2015-07" db="EMBL/GenBank/DDBJ databases">
        <title>Whole genome sequencing of Bosea vaviloviae isolated from cave pool.</title>
        <authorList>
            <person name="Tan N.E.H."/>
            <person name="Lee Y.P."/>
            <person name="Gan H.M."/>
            <person name="Barton H."/>
            <person name="Savka M.A."/>
        </authorList>
    </citation>
    <scope>NUCLEOTIDE SEQUENCE [LARGE SCALE GENOMIC DNA]</scope>
    <source>
        <strain evidence="1 2">SD260</strain>
    </source>
</reference>
<dbReference type="InterPro" id="IPR029045">
    <property type="entry name" value="ClpP/crotonase-like_dom_sf"/>
</dbReference>
<dbReference type="EMBL" id="LGSZ01000022">
    <property type="protein sequence ID" value="KPH82187.1"/>
    <property type="molecule type" value="Genomic_DNA"/>
</dbReference>
<sequence>MNDVAAEAVVEAKKKLINQPPLLFDETQAKIEALENIVGMPVVTYWGSGRGNLCDNDAVALFDLLRRIGPMGEMALYLKSPGGFVESSLKFVHVLRRYAERITVLVPAQCASAATIVALAADRIIMSPIGHLTPIDTSMRHELSPINQITNNLVSVSSDEITRIVRLWLSNAKDHHENPHSDLFKYIHPLVIGAIDRSMSLSVKICVEVLTYHMTDLAQIDEISRRLNSDYPSHSYPITSREAKAIGLPVEESDDATTELMLELNAMYSETAQRSLTDFDPQNYHDNEILNIIEARGAKTYWQNESDKNYIVNERRWQTLNDRSSWRKASMVDGTRLIQDLHIR</sequence>
<comment type="caution">
    <text evidence="1">The sequence shown here is derived from an EMBL/GenBank/DDBJ whole genome shotgun (WGS) entry which is preliminary data.</text>
</comment>
<accession>A0A0N0MCG6</accession>
<evidence type="ECO:0000313" key="2">
    <source>
        <dbReference type="Proteomes" id="UP000037822"/>
    </source>
</evidence>
<dbReference type="Pfam" id="PF01972">
    <property type="entry name" value="SDH_protease"/>
    <property type="match status" value="1"/>
</dbReference>
<dbReference type="PANTHER" id="PTHR35984:SF1">
    <property type="entry name" value="PERIPLASMIC SERINE PROTEASE"/>
    <property type="match status" value="1"/>
</dbReference>
<dbReference type="AlphaFoldDB" id="A0A0N0MCG6"/>
<protein>
    <recommendedName>
        <fullName evidence="3">Serine dehydrogenase proteinase</fullName>
    </recommendedName>
</protein>
<proteinExistence type="predicted"/>
<keyword evidence="2" id="KW-1185">Reference proteome</keyword>
<dbReference type="PANTHER" id="PTHR35984">
    <property type="entry name" value="PERIPLASMIC SERINE PROTEASE"/>
    <property type="match status" value="1"/>
</dbReference>
<evidence type="ECO:0000313" key="1">
    <source>
        <dbReference type="EMBL" id="KPH82187.1"/>
    </source>
</evidence>
<dbReference type="PATRIC" id="fig|1526658.3.peg.3246"/>
<dbReference type="SUPFAM" id="SSF52096">
    <property type="entry name" value="ClpP/crotonase"/>
    <property type="match status" value="1"/>
</dbReference>
<evidence type="ECO:0008006" key="3">
    <source>
        <dbReference type="Google" id="ProtNLM"/>
    </source>
</evidence>
<dbReference type="GO" id="GO:0016020">
    <property type="term" value="C:membrane"/>
    <property type="evidence" value="ECO:0007669"/>
    <property type="project" value="InterPro"/>
</dbReference>
<dbReference type="RefSeq" id="WP_082364990.1">
    <property type="nucleotide sequence ID" value="NZ_LGSZ01000022.1"/>
</dbReference>
<name>A0A0N0MCG6_9HYPH</name>
<dbReference type="Gene3D" id="3.90.226.10">
    <property type="entry name" value="2-enoyl-CoA Hydratase, Chain A, domain 1"/>
    <property type="match status" value="1"/>
</dbReference>
<gene>
    <name evidence="1" type="ORF">AE618_04540</name>
</gene>
<dbReference type="InterPro" id="IPR002825">
    <property type="entry name" value="Pept_S49_ser-pept_pro"/>
</dbReference>
<organism evidence="1 2">
    <name type="scientific">Bosea vaviloviae</name>
    <dbReference type="NCBI Taxonomy" id="1526658"/>
    <lineage>
        <taxon>Bacteria</taxon>
        <taxon>Pseudomonadati</taxon>
        <taxon>Pseudomonadota</taxon>
        <taxon>Alphaproteobacteria</taxon>
        <taxon>Hyphomicrobiales</taxon>
        <taxon>Boseaceae</taxon>
        <taxon>Bosea</taxon>
    </lineage>
</organism>
<dbReference type="Proteomes" id="UP000037822">
    <property type="component" value="Unassembled WGS sequence"/>
</dbReference>